<feature type="transmembrane region" description="Helical" evidence="8">
    <location>
        <begin position="6"/>
        <end position="22"/>
    </location>
</feature>
<accession>A0A0G0P421</accession>
<organism evidence="10 11">
    <name type="scientific">Candidatus Shapirobacteria bacterium GW2011_GWE1_38_92</name>
    <dbReference type="NCBI Taxonomy" id="1618489"/>
    <lineage>
        <taxon>Bacteria</taxon>
        <taxon>Candidatus Shapironibacteriota</taxon>
    </lineage>
</organism>
<dbReference type="PANTHER" id="PTHR33908">
    <property type="entry name" value="MANNOSYLTRANSFERASE YKCB-RELATED"/>
    <property type="match status" value="1"/>
</dbReference>
<evidence type="ECO:0000256" key="2">
    <source>
        <dbReference type="ARBA" id="ARBA00022475"/>
    </source>
</evidence>
<dbReference type="EMBL" id="LBVR01000001">
    <property type="protein sequence ID" value="KKQ92879.1"/>
    <property type="molecule type" value="Genomic_DNA"/>
</dbReference>
<keyword evidence="2" id="KW-1003">Cell membrane</keyword>
<comment type="caution">
    <text evidence="10">The sequence shown here is derived from an EMBL/GenBank/DDBJ whole genome shotgun (WGS) entry which is preliminary data.</text>
</comment>
<dbReference type="PANTHER" id="PTHR33908:SF11">
    <property type="entry name" value="MEMBRANE PROTEIN"/>
    <property type="match status" value="1"/>
</dbReference>
<evidence type="ECO:0000259" key="9">
    <source>
        <dbReference type="Pfam" id="PF13231"/>
    </source>
</evidence>
<reference evidence="10 11" key="1">
    <citation type="journal article" date="2015" name="Nature">
        <title>rRNA introns, odd ribosomes, and small enigmatic genomes across a large radiation of phyla.</title>
        <authorList>
            <person name="Brown C.T."/>
            <person name="Hug L.A."/>
            <person name="Thomas B.C."/>
            <person name="Sharon I."/>
            <person name="Castelle C.J."/>
            <person name="Singh A."/>
            <person name="Wilkins M.J."/>
            <person name="Williams K.H."/>
            <person name="Banfield J.F."/>
        </authorList>
    </citation>
    <scope>NUCLEOTIDE SEQUENCE [LARGE SCALE GENOMIC DNA]</scope>
</reference>
<evidence type="ECO:0000256" key="1">
    <source>
        <dbReference type="ARBA" id="ARBA00004651"/>
    </source>
</evidence>
<name>A0A0G0P421_9BACT</name>
<feature type="transmembrane region" description="Helical" evidence="8">
    <location>
        <begin position="80"/>
        <end position="98"/>
    </location>
</feature>
<feature type="transmembrane region" description="Helical" evidence="8">
    <location>
        <begin position="199"/>
        <end position="219"/>
    </location>
</feature>
<keyword evidence="6 8" id="KW-1133">Transmembrane helix</keyword>
<dbReference type="Proteomes" id="UP000033841">
    <property type="component" value="Unassembled WGS sequence"/>
</dbReference>
<feature type="transmembrane region" description="Helical" evidence="8">
    <location>
        <begin position="399"/>
        <end position="417"/>
    </location>
</feature>
<evidence type="ECO:0000256" key="5">
    <source>
        <dbReference type="ARBA" id="ARBA00022692"/>
    </source>
</evidence>
<dbReference type="GO" id="GO:0005886">
    <property type="term" value="C:plasma membrane"/>
    <property type="evidence" value="ECO:0007669"/>
    <property type="project" value="UniProtKB-SubCell"/>
</dbReference>
<keyword evidence="4" id="KW-0808">Transferase</keyword>
<dbReference type="GO" id="GO:0009103">
    <property type="term" value="P:lipopolysaccharide biosynthetic process"/>
    <property type="evidence" value="ECO:0007669"/>
    <property type="project" value="UniProtKB-ARBA"/>
</dbReference>
<feature type="transmembrane region" description="Helical" evidence="8">
    <location>
        <begin position="159"/>
        <end position="187"/>
    </location>
</feature>
<evidence type="ECO:0000256" key="8">
    <source>
        <dbReference type="SAM" id="Phobius"/>
    </source>
</evidence>
<evidence type="ECO:0000256" key="3">
    <source>
        <dbReference type="ARBA" id="ARBA00022676"/>
    </source>
</evidence>
<gene>
    <name evidence="10" type="ORF">UT14_C0001G0022</name>
</gene>
<dbReference type="AlphaFoldDB" id="A0A0G0P421"/>
<comment type="subcellular location">
    <subcellularLocation>
        <location evidence="1">Cell membrane</location>
        <topology evidence="1">Multi-pass membrane protein</topology>
    </subcellularLocation>
</comment>
<feature type="domain" description="Glycosyltransferase RgtA/B/C/D-like" evidence="9">
    <location>
        <begin position="61"/>
        <end position="214"/>
    </location>
</feature>
<dbReference type="GO" id="GO:0016763">
    <property type="term" value="F:pentosyltransferase activity"/>
    <property type="evidence" value="ECO:0007669"/>
    <property type="project" value="TreeGrafter"/>
</dbReference>
<keyword evidence="5 8" id="KW-0812">Transmembrane</keyword>
<keyword evidence="3" id="KW-0328">Glycosyltransferase</keyword>
<sequence>MNKNKRIILIFFIAVLSGIFWNQKMFGQSISSDQLGYDGIAMDILNNGQFTDYGQQTFREPGYSLFLALIYKIFGHNYDAVRFIQIILFGLLAVIIYLLAKDVFGQKIAIFSSLGTALFYGLANQAGLIMTELLFAFLICLFIFFAYKTSAENGNKWLMFSALVLGVATLVRGVAEFFFFFAIVNFFIIFRRKISYKKIFAKIIIFTVCFFVVLTPWLVKNKFRNGISVSPLIGHFLLLQTERMKALYPRYAGHFAGYLLGYYTAEQLGIYGGSIDDKYISHFEEPIQLRTEEFIAAGYDYEDISNIFTKEALPKIARHPIQFLSVSVLNFVNFNSPILMRGPLWQNAADLYPQFADGRHPEIPSYLKLIIVLTPRLLWFLLFFFVIKAVIKNICNWNKISWIILIIAYFNIMYGVSSGLNRYALPIYPFYVILAVIGISILWQKIKEKKSLLSRE</sequence>
<dbReference type="InterPro" id="IPR038731">
    <property type="entry name" value="RgtA/B/C-like"/>
</dbReference>
<feature type="transmembrane region" description="Helical" evidence="8">
    <location>
        <begin position="129"/>
        <end position="147"/>
    </location>
</feature>
<feature type="transmembrane region" description="Helical" evidence="8">
    <location>
        <begin position="366"/>
        <end position="387"/>
    </location>
</feature>
<evidence type="ECO:0000313" key="11">
    <source>
        <dbReference type="Proteomes" id="UP000033841"/>
    </source>
</evidence>
<dbReference type="InterPro" id="IPR050297">
    <property type="entry name" value="LipidA_mod_glycosyltrf_83"/>
</dbReference>
<evidence type="ECO:0000256" key="6">
    <source>
        <dbReference type="ARBA" id="ARBA00022989"/>
    </source>
</evidence>
<protein>
    <recommendedName>
        <fullName evidence="9">Glycosyltransferase RgtA/B/C/D-like domain-containing protein</fullName>
    </recommendedName>
</protein>
<proteinExistence type="predicted"/>
<evidence type="ECO:0000313" key="10">
    <source>
        <dbReference type="EMBL" id="KKQ92879.1"/>
    </source>
</evidence>
<feature type="transmembrane region" description="Helical" evidence="8">
    <location>
        <begin position="423"/>
        <end position="443"/>
    </location>
</feature>
<evidence type="ECO:0000256" key="7">
    <source>
        <dbReference type="ARBA" id="ARBA00023136"/>
    </source>
</evidence>
<evidence type="ECO:0000256" key="4">
    <source>
        <dbReference type="ARBA" id="ARBA00022679"/>
    </source>
</evidence>
<dbReference type="Pfam" id="PF13231">
    <property type="entry name" value="PMT_2"/>
    <property type="match status" value="1"/>
</dbReference>
<keyword evidence="7 8" id="KW-0472">Membrane</keyword>